<comment type="caution">
    <text evidence="12">The sequence shown here is derived from an EMBL/GenBank/DDBJ whole genome shotgun (WGS) entry which is preliminary data.</text>
</comment>
<sequence length="230" mass="25213">MAGLPDEFSSNSPLSFDFTDGLLDDDVAQKMRIPQKITVAGDEEEYPASAATGTSGAAMTSSMMAIPERIEIGNVASPTSEIPKDLRDNLGSVNSKSSMVTPPRTLTVGDTKSAHYPQRIATAQPSPIRGTGERGAFAAKFVEDESIAVGLEVIEEGTPLDSDGEVGHYMGNDLSDTRKCLIQVQQLNRRVRDLERDLQRNTVGFWSKLAFFAFTIINPIILHWLLWKRR</sequence>
<evidence type="ECO:0000256" key="8">
    <source>
        <dbReference type="ARBA" id="ARBA00023140"/>
    </source>
</evidence>
<comment type="similarity">
    <text evidence="1 9">Belongs to the Tango11 family.</text>
</comment>
<evidence type="ECO:0000256" key="3">
    <source>
        <dbReference type="ARBA" id="ARBA00022787"/>
    </source>
</evidence>
<dbReference type="PANTHER" id="PTHR16501">
    <property type="entry name" value="TRANSPORT AND GOLGI ORGANIZATION PROTEIN 11"/>
    <property type="match status" value="1"/>
</dbReference>
<organism evidence="12 13">
    <name type="scientific">Porites lobata</name>
    <dbReference type="NCBI Taxonomy" id="104759"/>
    <lineage>
        <taxon>Eukaryota</taxon>
        <taxon>Metazoa</taxon>
        <taxon>Cnidaria</taxon>
        <taxon>Anthozoa</taxon>
        <taxon>Hexacorallia</taxon>
        <taxon>Scleractinia</taxon>
        <taxon>Fungiina</taxon>
        <taxon>Poritidae</taxon>
        <taxon>Porites</taxon>
    </lineage>
</organism>
<evidence type="ECO:0000313" key="12">
    <source>
        <dbReference type="EMBL" id="CAH3155575.1"/>
    </source>
</evidence>
<comment type="function">
    <text evidence="9">Plays a role in mitochondrial and peroxisomal fission. Promotes the recruitment and association of the fission mediator dynamin-related protein 1 (DNM1L) to the mitochondrial surface.</text>
</comment>
<evidence type="ECO:0000256" key="9">
    <source>
        <dbReference type="RuleBase" id="RU368040"/>
    </source>
</evidence>
<protein>
    <recommendedName>
        <fullName evidence="9">Mitochondrial fission factor</fullName>
    </recommendedName>
</protein>
<dbReference type="InterPro" id="IPR008518">
    <property type="entry name" value="Mff/Tango-11"/>
</dbReference>
<keyword evidence="4 9" id="KW-1133">Transmembrane helix</keyword>
<dbReference type="Proteomes" id="UP001159405">
    <property type="component" value="Unassembled WGS sequence"/>
</dbReference>
<name>A0ABN8Q2T0_9CNID</name>
<keyword evidence="3 9" id="KW-1000">Mitochondrion outer membrane</keyword>
<evidence type="ECO:0000256" key="5">
    <source>
        <dbReference type="ARBA" id="ARBA00023054"/>
    </source>
</evidence>
<feature type="coiled-coil region" evidence="10">
    <location>
        <begin position="177"/>
        <end position="204"/>
    </location>
</feature>
<evidence type="ECO:0000256" key="6">
    <source>
        <dbReference type="ARBA" id="ARBA00023128"/>
    </source>
</evidence>
<keyword evidence="8 9" id="KW-0576">Peroxisome</keyword>
<feature type="transmembrane region" description="Helical" evidence="9">
    <location>
        <begin position="205"/>
        <end position="227"/>
    </location>
</feature>
<dbReference type="PANTHER" id="PTHR16501:SF6">
    <property type="entry name" value="TRANSPORT AND GOLGI ORGANIZATION PROTEIN 11"/>
    <property type="match status" value="1"/>
</dbReference>
<keyword evidence="7 9" id="KW-0472">Membrane</keyword>
<keyword evidence="2 9" id="KW-0812">Transmembrane</keyword>
<gene>
    <name evidence="12" type="ORF">PLOB_00001327</name>
</gene>
<evidence type="ECO:0000313" key="13">
    <source>
        <dbReference type="Proteomes" id="UP001159405"/>
    </source>
</evidence>
<reference evidence="12 13" key="1">
    <citation type="submission" date="2022-05" db="EMBL/GenBank/DDBJ databases">
        <authorList>
            <consortium name="Genoscope - CEA"/>
            <person name="William W."/>
        </authorList>
    </citation>
    <scope>NUCLEOTIDE SEQUENCE [LARGE SCALE GENOMIC DNA]</scope>
</reference>
<evidence type="ECO:0000256" key="1">
    <source>
        <dbReference type="ARBA" id="ARBA00009806"/>
    </source>
</evidence>
<dbReference type="EMBL" id="CALNXK010000102">
    <property type="protein sequence ID" value="CAH3155575.1"/>
    <property type="molecule type" value="Genomic_DNA"/>
</dbReference>
<comment type="subcellular location">
    <subcellularLocation>
        <location evidence="9">Mitochondrion outer membrane</location>
        <topology evidence="9">Single-pass type IV membrane protein</topology>
    </subcellularLocation>
    <subcellularLocation>
        <location evidence="9">Peroxisome</location>
    </subcellularLocation>
</comment>
<keyword evidence="5 10" id="KW-0175">Coiled coil</keyword>
<dbReference type="Pfam" id="PF05644">
    <property type="entry name" value="Miff"/>
    <property type="match status" value="1"/>
</dbReference>
<evidence type="ECO:0000256" key="2">
    <source>
        <dbReference type="ARBA" id="ARBA00022692"/>
    </source>
</evidence>
<feature type="domain" description="Mff-like" evidence="11">
    <location>
        <begin position="25"/>
        <end position="112"/>
    </location>
</feature>
<evidence type="ECO:0000256" key="7">
    <source>
        <dbReference type="ARBA" id="ARBA00023136"/>
    </source>
</evidence>
<accession>A0ABN8Q2T0</accession>
<evidence type="ECO:0000256" key="4">
    <source>
        <dbReference type="ARBA" id="ARBA00022989"/>
    </source>
</evidence>
<keyword evidence="6 9" id="KW-0496">Mitochondrion</keyword>
<evidence type="ECO:0000256" key="10">
    <source>
        <dbReference type="SAM" id="Coils"/>
    </source>
</evidence>
<keyword evidence="13" id="KW-1185">Reference proteome</keyword>
<dbReference type="InterPro" id="IPR039433">
    <property type="entry name" value="Mff-like_dom"/>
</dbReference>
<evidence type="ECO:0000259" key="11">
    <source>
        <dbReference type="Pfam" id="PF05644"/>
    </source>
</evidence>
<proteinExistence type="inferred from homology"/>